<evidence type="ECO:0000313" key="3">
    <source>
        <dbReference type="Proteomes" id="UP001305521"/>
    </source>
</evidence>
<dbReference type="Proteomes" id="UP001305521">
    <property type="component" value="Chromosome"/>
</dbReference>
<reference evidence="2 3" key="1">
    <citation type="submission" date="2023-11" db="EMBL/GenBank/DDBJ databases">
        <title>Arctic aerobic anoxygenic photoheterotroph Sediminicoccus rosea KRV36 adapts its photosynthesis to long days of polar summer.</title>
        <authorList>
            <person name="Tomasch J."/>
            <person name="Kopejtka K."/>
            <person name="Bily T."/>
            <person name="Gardiner A.T."/>
            <person name="Gardian Z."/>
            <person name="Shivaramu S."/>
            <person name="Koblizek M."/>
            <person name="Engelhardt F."/>
            <person name="Kaftan D."/>
        </authorList>
    </citation>
    <scope>NUCLEOTIDE SEQUENCE [LARGE SCALE GENOMIC DNA]</scope>
    <source>
        <strain evidence="2 3">R-30</strain>
    </source>
</reference>
<dbReference type="InterPro" id="IPR053146">
    <property type="entry name" value="QDO-like"/>
</dbReference>
<dbReference type="Pfam" id="PF07883">
    <property type="entry name" value="Cupin_2"/>
    <property type="match status" value="1"/>
</dbReference>
<dbReference type="RefSeq" id="WP_318650022.1">
    <property type="nucleotide sequence ID" value="NZ_CP137852.1"/>
</dbReference>
<gene>
    <name evidence="2" type="ORF">R9Z33_04050</name>
</gene>
<dbReference type="SUPFAM" id="SSF51182">
    <property type="entry name" value="RmlC-like cupins"/>
    <property type="match status" value="1"/>
</dbReference>
<name>A0ABZ0PKF6_9PROT</name>
<dbReference type="PANTHER" id="PTHR36440:SF1">
    <property type="entry name" value="PUTATIVE (AFU_ORTHOLOGUE AFUA_8G07350)-RELATED"/>
    <property type="match status" value="1"/>
</dbReference>
<dbReference type="CDD" id="cd02208">
    <property type="entry name" value="cupin_RmlC-like"/>
    <property type="match status" value="1"/>
</dbReference>
<feature type="domain" description="Cupin type-2" evidence="1">
    <location>
        <begin position="54"/>
        <end position="120"/>
    </location>
</feature>
<dbReference type="Gene3D" id="2.60.120.10">
    <property type="entry name" value="Jelly Rolls"/>
    <property type="match status" value="1"/>
</dbReference>
<evidence type="ECO:0000313" key="2">
    <source>
        <dbReference type="EMBL" id="WPB86045.1"/>
    </source>
</evidence>
<sequence>MPDTPMPLAPLVVVQPDEARSFWQPVPANGFVRCILAANEIGAETPFSMGTQQVDAGCFVREHMHPDNEEVIFVLQGSGEALLDGKDKVPMTVGTCIFLGKGRPHRFQASDDAPMTFMWLMMPGGLETFFARIGRERKPGDPQPPNFPRPADVLQIEADTVFGTLPPKA</sequence>
<protein>
    <submittedName>
        <fullName evidence="2">Cupin domain-containing protein</fullName>
    </submittedName>
</protein>
<proteinExistence type="predicted"/>
<keyword evidence="3" id="KW-1185">Reference proteome</keyword>
<evidence type="ECO:0000259" key="1">
    <source>
        <dbReference type="Pfam" id="PF07883"/>
    </source>
</evidence>
<dbReference type="EMBL" id="CP137852">
    <property type="protein sequence ID" value="WPB86045.1"/>
    <property type="molecule type" value="Genomic_DNA"/>
</dbReference>
<dbReference type="PANTHER" id="PTHR36440">
    <property type="entry name" value="PUTATIVE (AFU_ORTHOLOGUE AFUA_8G07350)-RELATED"/>
    <property type="match status" value="1"/>
</dbReference>
<dbReference type="InterPro" id="IPR011051">
    <property type="entry name" value="RmlC_Cupin_sf"/>
</dbReference>
<dbReference type="InterPro" id="IPR014710">
    <property type="entry name" value="RmlC-like_jellyroll"/>
</dbReference>
<organism evidence="2 3">
    <name type="scientific">Sediminicoccus rosea</name>
    <dbReference type="NCBI Taxonomy" id="1225128"/>
    <lineage>
        <taxon>Bacteria</taxon>
        <taxon>Pseudomonadati</taxon>
        <taxon>Pseudomonadota</taxon>
        <taxon>Alphaproteobacteria</taxon>
        <taxon>Acetobacterales</taxon>
        <taxon>Roseomonadaceae</taxon>
        <taxon>Sediminicoccus</taxon>
    </lineage>
</organism>
<dbReference type="InterPro" id="IPR013096">
    <property type="entry name" value="Cupin_2"/>
</dbReference>
<accession>A0ABZ0PKF6</accession>